<reference evidence="4" key="3">
    <citation type="submission" date="2025-04" db="UniProtKB">
        <authorList>
            <consortium name="RefSeq"/>
        </authorList>
    </citation>
    <scope>IDENTIFICATION</scope>
    <source>
        <strain evidence="4">CBS 781.70</strain>
    </source>
</reference>
<feature type="transmembrane region" description="Helical" evidence="1">
    <location>
        <begin position="23"/>
        <end position="45"/>
    </location>
</feature>
<dbReference type="Proteomes" id="UP000504638">
    <property type="component" value="Unplaced"/>
</dbReference>
<dbReference type="GeneID" id="54422032"/>
<gene>
    <name evidence="2 4" type="ORF">P152DRAFT_475976</name>
</gene>
<dbReference type="AlphaFoldDB" id="A0A6G1FWM6"/>
<keyword evidence="1" id="KW-0472">Membrane</keyword>
<dbReference type="RefSeq" id="XP_033531769.1">
    <property type="nucleotide sequence ID" value="XM_033681462.1"/>
</dbReference>
<reference evidence="2 4" key="1">
    <citation type="submission" date="2020-01" db="EMBL/GenBank/DDBJ databases">
        <authorList>
            <consortium name="DOE Joint Genome Institute"/>
            <person name="Haridas S."/>
            <person name="Albert R."/>
            <person name="Binder M."/>
            <person name="Bloem J."/>
            <person name="Labutti K."/>
            <person name="Salamov A."/>
            <person name="Andreopoulos B."/>
            <person name="Baker S.E."/>
            <person name="Barry K."/>
            <person name="Bills G."/>
            <person name="Bluhm B.H."/>
            <person name="Cannon C."/>
            <person name="Castanera R."/>
            <person name="Culley D.E."/>
            <person name="Daum C."/>
            <person name="Ezra D."/>
            <person name="Gonzalez J.B."/>
            <person name="Henrissat B."/>
            <person name="Kuo A."/>
            <person name="Liang C."/>
            <person name="Lipzen A."/>
            <person name="Lutzoni F."/>
            <person name="Magnuson J."/>
            <person name="Mondo S."/>
            <person name="Nolan M."/>
            <person name="Ohm R."/>
            <person name="Pangilinan J."/>
            <person name="Park H.-J."/>
            <person name="Ramirez L."/>
            <person name="Alfaro M."/>
            <person name="Sun H."/>
            <person name="Tritt A."/>
            <person name="Yoshinaga Y."/>
            <person name="Zwiers L.-H."/>
            <person name="Turgeon B.G."/>
            <person name="Goodwin S.B."/>
            <person name="Spatafora J.W."/>
            <person name="Crous P.W."/>
            <person name="Grigoriev I.V."/>
        </authorList>
    </citation>
    <scope>NUCLEOTIDE SEQUENCE</scope>
    <source>
        <strain evidence="2 4">CBS 781.70</strain>
    </source>
</reference>
<name>A0A6G1FWM6_9PEZI</name>
<evidence type="ECO:0000313" key="2">
    <source>
        <dbReference type="EMBL" id="KAF1810138.1"/>
    </source>
</evidence>
<evidence type="ECO:0000256" key="1">
    <source>
        <dbReference type="SAM" id="Phobius"/>
    </source>
</evidence>
<proteinExistence type="predicted"/>
<keyword evidence="1" id="KW-0812">Transmembrane</keyword>
<evidence type="ECO:0000313" key="3">
    <source>
        <dbReference type="Proteomes" id="UP000504638"/>
    </source>
</evidence>
<dbReference type="EMBL" id="ML975168">
    <property type="protein sequence ID" value="KAF1810138.1"/>
    <property type="molecule type" value="Genomic_DNA"/>
</dbReference>
<sequence>MLPGRVVGAGALGMQPGHGMEEALIVVGLAGGLIYGGACLGGYALRYLALVEWWVVGMLWVRVGGEGSRSEVMGGWLLTGLIVDGG</sequence>
<reference evidence="4" key="2">
    <citation type="submission" date="2020-04" db="EMBL/GenBank/DDBJ databases">
        <authorList>
            <consortium name="NCBI Genome Project"/>
        </authorList>
    </citation>
    <scope>NUCLEOTIDE SEQUENCE</scope>
    <source>
        <strain evidence="4">CBS 781.70</strain>
    </source>
</reference>
<organism evidence="2">
    <name type="scientific">Eremomyces bilateralis CBS 781.70</name>
    <dbReference type="NCBI Taxonomy" id="1392243"/>
    <lineage>
        <taxon>Eukaryota</taxon>
        <taxon>Fungi</taxon>
        <taxon>Dikarya</taxon>
        <taxon>Ascomycota</taxon>
        <taxon>Pezizomycotina</taxon>
        <taxon>Dothideomycetes</taxon>
        <taxon>Dothideomycetes incertae sedis</taxon>
        <taxon>Eremomycetales</taxon>
        <taxon>Eremomycetaceae</taxon>
        <taxon>Eremomyces</taxon>
    </lineage>
</organism>
<protein>
    <submittedName>
        <fullName evidence="2 4">Uncharacterized protein</fullName>
    </submittedName>
</protein>
<keyword evidence="3" id="KW-1185">Reference proteome</keyword>
<keyword evidence="1" id="KW-1133">Transmembrane helix</keyword>
<evidence type="ECO:0000313" key="4">
    <source>
        <dbReference type="RefSeq" id="XP_033531769.1"/>
    </source>
</evidence>
<accession>A0A6G1FWM6</accession>